<feature type="domain" description="IprA winged helix-turn-helix" evidence="1">
    <location>
        <begin position="135"/>
        <end position="203"/>
    </location>
</feature>
<evidence type="ECO:0000313" key="2">
    <source>
        <dbReference type="EMBL" id="QZA78924.1"/>
    </source>
</evidence>
<keyword evidence="3" id="KW-1185">Reference proteome</keyword>
<evidence type="ECO:0000313" key="3">
    <source>
        <dbReference type="Proteomes" id="UP000825679"/>
    </source>
</evidence>
<proteinExistence type="predicted"/>
<dbReference type="Proteomes" id="UP000825679">
    <property type="component" value="Chromosome"/>
</dbReference>
<dbReference type="RefSeq" id="WP_221007443.1">
    <property type="nucleotide sequence ID" value="NZ_CP081150.1"/>
</dbReference>
<sequence>MSILIEHNKPERAYERIKDAIIQNQIKPQYIRNYKPEPSNSKNIYFITGGEITIMQNNVILYDLAPPEIIGLLEYYRGRSNLYYSVPFFYGYKIDFESWEKMCEQHDLWKATLEVMAYSTSMYEMRSQHFIDAESYIQVKYAIEELIKLNDNIRADIKLIAYTAERTNLSKSLVQKIIFALKQGDYIIVENGKLIKVNKNLPNGFNP</sequence>
<evidence type="ECO:0000259" key="1">
    <source>
        <dbReference type="Pfam" id="PF15977"/>
    </source>
</evidence>
<organism evidence="2 3">
    <name type="scientific">Deefgea tanakiae</name>
    <dbReference type="NCBI Taxonomy" id="2865840"/>
    <lineage>
        <taxon>Bacteria</taxon>
        <taxon>Pseudomonadati</taxon>
        <taxon>Pseudomonadota</taxon>
        <taxon>Betaproteobacteria</taxon>
        <taxon>Neisseriales</taxon>
        <taxon>Chitinibacteraceae</taxon>
        <taxon>Deefgea</taxon>
    </lineage>
</organism>
<dbReference type="Pfam" id="PF15977">
    <property type="entry name" value="HTH_46"/>
    <property type="match status" value="1"/>
</dbReference>
<reference evidence="2 3" key="1">
    <citation type="submission" date="2021-08" db="EMBL/GenBank/DDBJ databases">
        <title>complete genome sequencing of Deefgea sp. D25.</title>
        <authorList>
            <person name="Bae J.-W."/>
            <person name="Gim D.-H."/>
        </authorList>
    </citation>
    <scope>NUCLEOTIDE SEQUENCE [LARGE SCALE GENOMIC DNA]</scope>
    <source>
        <strain evidence="2 3">D25</strain>
    </source>
</reference>
<dbReference type="InterPro" id="IPR041687">
    <property type="entry name" value="HTH_46"/>
</dbReference>
<accession>A0ABX8Z8M1</accession>
<dbReference type="EMBL" id="CP081150">
    <property type="protein sequence ID" value="QZA78924.1"/>
    <property type="molecule type" value="Genomic_DNA"/>
</dbReference>
<protein>
    <submittedName>
        <fullName evidence="2">Helix-turn-helix domain-containing protein</fullName>
    </submittedName>
</protein>
<gene>
    <name evidence="2" type="ORF">K4H28_05865</name>
</gene>
<name>A0ABX8Z8M1_9NEIS</name>